<dbReference type="PROSITE" id="PS50928">
    <property type="entry name" value="ABC_TM1"/>
    <property type="match status" value="1"/>
</dbReference>
<feature type="domain" description="ABC transmembrane type-1" evidence="8">
    <location>
        <begin position="49"/>
        <end position="241"/>
    </location>
</feature>
<comment type="subcellular location">
    <subcellularLocation>
        <location evidence="1 7">Cell membrane</location>
        <topology evidence="1 7">Multi-pass membrane protein</topology>
    </subcellularLocation>
</comment>
<evidence type="ECO:0000256" key="6">
    <source>
        <dbReference type="ARBA" id="ARBA00023136"/>
    </source>
</evidence>
<dbReference type="InterPro" id="IPR000515">
    <property type="entry name" value="MetI-like"/>
</dbReference>
<name>A0ABW7UV72_9ACTN</name>
<dbReference type="Proteomes" id="UP001611548">
    <property type="component" value="Unassembled WGS sequence"/>
</dbReference>
<organism evidence="9 10">
    <name type="scientific">Streptomyces pathocidini</name>
    <dbReference type="NCBI Taxonomy" id="1650571"/>
    <lineage>
        <taxon>Bacteria</taxon>
        <taxon>Bacillati</taxon>
        <taxon>Actinomycetota</taxon>
        <taxon>Actinomycetes</taxon>
        <taxon>Kitasatosporales</taxon>
        <taxon>Streptomycetaceae</taxon>
        <taxon>Streptomyces</taxon>
    </lineage>
</organism>
<feature type="transmembrane region" description="Helical" evidence="7">
    <location>
        <begin position="87"/>
        <end position="106"/>
    </location>
</feature>
<keyword evidence="2 7" id="KW-0813">Transport</keyword>
<feature type="transmembrane region" description="Helical" evidence="7">
    <location>
        <begin position="118"/>
        <end position="140"/>
    </location>
</feature>
<evidence type="ECO:0000256" key="4">
    <source>
        <dbReference type="ARBA" id="ARBA00022692"/>
    </source>
</evidence>
<evidence type="ECO:0000256" key="7">
    <source>
        <dbReference type="RuleBase" id="RU363032"/>
    </source>
</evidence>
<reference evidence="9 10" key="1">
    <citation type="submission" date="2024-10" db="EMBL/GenBank/DDBJ databases">
        <title>The Natural Products Discovery Center: Release of the First 8490 Sequenced Strains for Exploring Actinobacteria Biosynthetic Diversity.</title>
        <authorList>
            <person name="Kalkreuter E."/>
            <person name="Kautsar S.A."/>
            <person name="Yang D."/>
            <person name="Bader C.D."/>
            <person name="Teijaro C.N."/>
            <person name="Fluegel L."/>
            <person name="Davis C.M."/>
            <person name="Simpson J.R."/>
            <person name="Lauterbach L."/>
            <person name="Steele A.D."/>
            <person name="Gui C."/>
            <person name="Meng S."/>
            <person name="Li G."/>
            <person name="Viehrig K."/>
            <person name="Ye F."/>
            <person name="Su P."/>
            <person name="Kiefer A.F."/>
            <person name="Nichols A."/>
            <person name="Cepeda A.J."/>
            <person name="Yan W."/>
            <person name="Fan B."/>
            <person name="Jiang Y."/>
            <person name="Adhikari A."/>
            <person name="Zheng C.-J."/>
            <person name="Schuster L."/>
            <person name="Cowan T.M."/>
            <person name="Smanski M.J."/>
            <person name="Chevrette M.G."/>
            <person name="De Carvalho L.P.S."/>
            <person name="Shen B."/>
        </authorList>
    </citation>
    <scope>NUCLEOTIDE SEQUENCE [LARGE SCALE GENOMIC DNA]</scope>
    <source>
        <strain evidence="9 10">NPDC020327</strain>
    </source>
</reference>
<comment type="caution">
    <text evidence="9">The sequence shown here is derived from an EMBL/GenBank/DDBJ whole genome shotgun (WGS) entry which is preliminary data.</text>
</comment>
<dbReference type="RefSeq" id="WP_055472466.1">
    <property type="nucleotide sequence ID" value="NZ_JBIRWE010000008.1"/>
</dbReference>
<keyword evidence="3" id="KW-1003">Cell membrane</keyword>
<gene>
    <name evidence="9" type="ORF">ACH429_20020</name>
</gene>
<feature type="transmembrane region" description="Helical" evidence="7">
    <location>
        <begin position="220"/>
        <end position="241"/>
    </location>
</feature>
<keyword evidence="5 7" id="KW-1133">Transmembrane helix</keyword>
<evidence type="ECO:0000256" key="5">
    <source>
        <dbReference type="ARBA" id="ARBA00022989"/>
    </source>
</evidence>
<dbReference type="SUPFAM" id="SSF161098">
    <property type="entry name" value="MetI-like"/>
    <property type="match status" value="1"/>
</dbReference>
<dbReference type="Gene3D" id="1.10.3720.10">
    <property type="entry name" value="MetI-like"/>
    <property type="match status" value="1"/>
</dbReference>
<sequence length="256" mass="27888">MLTVPLYYFLVSAFKTNDEIFSDPLGLPSSLSLDKFSTALHGARLELAVANSALVTFSALVLTLCLAVPAAFAIARSRSRWAAVTERVFGLGFLVPTFAALLPTFLMSAYSGLFHTRLFIVLLLPATAMPLSVIILTQFMRTIPPEMEEAARIDGATTFGVLRHVYAPMAMPGIATVLLLNFLNFWNEYLYSLIIIGPDQAQRTIQVALPTLRSTAGTDYGVLTAGTVLTLVPVWIAYTLLQRRMQQALVSGAVKL</sequence>
<keyword evidence="6 7" id="KW-0472">Membrane</keyword>
<dbReference type="CDD" id="cd06261">
    <property type="entry name" value="TM_PBP2"/>
    <property type="match status" value="1"/>
</dbReference>
<comment type="similarity">
    <text evidence="7">Belongs to the binding-protein-dependent transport system permease family.</text>
</comment>
<accession>A0ABW7UV72</accession>
<dbReference type="EMBL" id="JBIRWE010000008">
    <property type="protein sequence ID" value="MFI1966363.1"/>
    <property type="molecule type" value="Genomic_DNA"/>
</dbReference>
<dbReference type="InterPro" id="IPR035906">
    <property type="entry name" value="MetI-like_sf"/>
</dbReference>
<keyword evidence="10" id="KW-1185">Reference proteome</keyword>
<proteinExistence type="inferred from homology"/>
<dbReference type="PANTHER" id="PTHR43744:SF12">
    <property type="entry name" value="ABC TRANSPORTER PERMEASE PROTEIN MG189-RELATED"/>
    <property type="match status" value="1"/>
</dbReference>
<feature type="transmembrane region" description="Helical" evidence="7">
    <location>
        <begin position="161"/>
        <end position="183"/>
    </location>
</feature>
<evidence type="ECO:0000256" key="2">
    <source>
        <dbReference type="ARBA" id="ARBA00022448"/>
    </source>
</evidence>
<dbReference type="PANTHER" id="PTHR43744">
    <property type="entry name" value="ABC TRANSPORTER PERMEASE PROTEIN MG189-RELATED-RELATED"/>
    <property type="match status" value="1"/>
</dbReference>
<keyword evidence="4 7" id="KW-0812">Transmembrane</keyword>
<evidence type="ECO:0000256" key="3">
    <source>
        <dbReference type="ARBA" id="ARBA00022475"/>
    </source>
</evidence>
<evidence type="ECO:0000313" key="10">
    <source>
        <dbReference type="Proteomes" id="UP001611548"/>
    </source>
</evidence>
<feature type="transmembrane region" description="Helical" evidence="7">
    <location>
        <begin position="53"/>
        <end position="75"/>
    </location>
</feature>
<protein>
    <submittedName>
        <fullName evidence="9">Carbohydrate ABC transporter permease</fullName>
    </submittedName>
</protein>
<dbReference type="Pfam" id="PF00528">
    <property type="entry name" value="BPD_transp_1"/>
    <property type="match status" value="1"/>
</dbReference>
<evidence type="ECO:0000259" key="8">
    <source>
        <dbReference type="PROSITE" id="PS50928"/>
    </source>
</evidence>
<evidence type="ECO:0000313" key="9">
    <source>
        <dbReference type="EMBL" id="MFI1966363.1"/>
    </source>
</evidence>
<evidence type="ECO:0000256" key="1">
    <source>
        <dbReference type="ARBA" id="ARBA00004651"/>
    </source>
</evidence>